<reference evidence="3" key="2">
    <citation type="journal article" date="2010" name="Genome Res.">
        <title>Population genomic sequencing of Coccidioides fungi reveals recent hybridization and transposon control.</title>
        <authorList>
            <person name="Neafsey D.E."/>
            <person name="Barker B.M."/>
            <person name="Sharpton T.J."/>
            <person name="Stajich J.E."/>
            <person name="Park D.J."/>
            <person name="Whiston E."/>
            <person name="Hung C.-Y."/>
            <person name="McMahan C."/>
            <person name="White J."/>
            <person name="Sykes S."/>
            <person name="Heiman D."/>
            <person name="Young S."/>
            <person name="Zeng Q."/>
            <person name="Abouelleil A."/>
            <person name="Aftuck L."/>
            <person name="Bessette D."/>
            <person name="Brown A."/>
            <person name="FitzGerald M."/>
            <person name="Lui A."/>
            <person name="Macdonald J.P."/>
            <person name="Priest M."/>
            <person name="Orbach M.J."/>
            <person name="Galgiani J.N."/>
            <person name="Kirkland T.N."/>
            <person name="Cole G.T."/>
            <person name="Birren B.W."/>
            <person name="Henn M.R."/>
            <person name="Taylor J.W."/>
            <person name="Rounsley S.D."/>
        </authorList>
    </citation>
    <scope>GENOME REANNOTATION</scope>
    <source>
        <strain evidence="3">RS</strain>
    </source>
</reference>
<dbReference type="InParanoid" id="A0A0D8JWN6"/>
<feature type="region of interest" description="Disordered" evidence="1">
    <location>
        <begin position="1"/>
        <end position="41"/>
    </location>
</feature>
<dbReference type="KEGG" id="cim:CIMG_03730"/>
<accession>A0A0D8JWN6</accession>
<dbReference type="AlphaFoldDB" id="A0A0D8JWN6"/>
<gene>
    <name evidence="2" type="ORF">CIMG_03730</name>
</gene>
<evidence type="ECO:0000256" key="1">
    <source>
        <dbReference type="SAM" id="MobiDB-lite"/>
    </source>
</evidence>
<evidence type="ECO:0000313" key="3">
    <source>
        <dbReference type="Proteomes" id="UP000001261"/>
    </source>
</evidence>
<dbReference type="EMBL" id="GG704916">
    <property type="protein sequence ID" value="KJF61549.1"/>
    <property type="molecule type" value="Genomic_DNA"/>
</dbReference>
<organism evidence="2 3">
    <name type="scientific">Coccidioides immitis (strain RS)</name>
    <name type="common">Valley fever fungus</name>
    <dbReference type="NCBI Taxonomy" id="246410"/>
    <lineage>
        <taxon>Eukaryota</taxon>
        <taxon>Fungi</taxon>
        <taxon>Dikarya</taxon>
        <taxon>Ascomycota</taxon>
        <taxon>Pezizomycotina</taxon>
        <taxon>Eurotiomycetes</taxon>
        <taxon>Eurotiomycetidae</taxon>
        <taxon>Onygenales</taxon>
        <taxon>Onygenaceae</taxon>
        <taxon>Coccidioides</taxon>
    </lineage>
</organism>
<evidence type="ECO:0000313" key="2">
    <source>
        <dbReference type="EMBL" id="KJF61549.1"/>
    </source>
</evidence>
<dbReference type="GeneID" id="4563287"/>
<proteinExistence type="predicted"/>
<dbReference type="VEuPathDB" id="FungiDB:CIMG_03730"/>
<reference evidence="3" key="1">
    <citation type="journal article" date="2009" name="Genome Res.">
        <title>Comparative genomic analyses of the human fungal pathogens Coccidioides and their relatives.</title>
        <authorList>
            <person name="Sharpton T.J."/>
            <person name="Stajich J.E."/>
            <person name="Rounsley S.D."/>
            <person name="Gardner M.J."/>
            <person name="Wortman J.R."/>
            <person name="Jordar V.S."/>
            <person name="Maiti R."/>
            <person name="Kodira C.D."/>
            <person name="Neafsey D.E."/>
            <person name="Zeng Q."/>
            <person name="Hung C.-Y."/>
            <person name="McMahan C."/>
            <person name="Muszewska A."/>
            <person name="Grynberg M."/>
            <person name="Mandel M.A."/>
            <person name="Kellner E.M."/>
            <person name="Barker B.M."/>
            <person name="Galgiani J.N."/>
            <person name="Orbach M.J."/>
            <person name="Kirkland T.N."/>
            <person name="Cole G.T."/>
            <person name="Henn M.R."/>
            <person name="Birren B.W."/>
            <person name="Taylor J.W."/>
        </authorList>
    </citation>
    <scope>NUCLEOTIDE SEQUENCE [LARGE SCALE GENOMIC DNA]</scope>
    <source>
        <strain evidence="3">RS</strain>
    </source>
</reference>
<protein>
    <submittedName>
        <fullName evidence="2">Uncharacterized protein</fullName>
    </submittedName>
</protein>
<name>A0A0D8JWN6_COCIM</name>
<dbReference type="RefSeq" id="XP_004446394.1">
    <property type="nucleotide sequence ID" value="XM_004446337.1"/>
</dbReference>
<keyword evidence="3" id="KW-1185">Reference proteome</keyword>
<dbReference type="Proteomes" id="UP000001261">
    <property type="component" value="Unassembled WGS sequence"/>
</dbReference>
<sequence>MTSVSGRACERTPPNSSEVGQAIEVQHPQLNTSTNKESHCT</sequence>